<sequence>MKDKQNREKQEGDLKRAAFERSNRGKSGSLCGLEEVLSCLQRVDFNDAQLSRFRGMSWPEFVAHVDSNRNGTKVDDGETSSSSSDSSPPSPIHPSTPPPQPLPPRQHTCLKGKLVRAQSERCFERSLIDTRVIWRIDRTLTLRPSPLVPTLIEKDLVSPVSTTSRAE</sequence>
<proteinExistence type="predicted"/>
<accession>A0A7R9D832</accession>
<name>A0A7R9D832_TIMCR</name>
<evidence type="ECO:0000313" key="2">
    <source>
        <dbReference type="EMBL" id="CAD7409811.1"/>
    </source>
</evidence>
<evidence type="ECO:0000256" key="1">
    <source>
        <dbReference type="SAM" id="MobiDB-lite"/>
    </source>
</evidence>
<organism evidence="2">
    <name type="scientific">Timema cristinae</name>
    <name type="common">Walking stick</name>
    <dbReference type="NCBI Taxonomy" id="61476"/>
    <lineage>
        <taxon>Eukaryota</taxon>
        <taxon>Metazoa</taxon>
        <taxon>Ecdysozoa</taxon>
        <taxon>Arthropoda</taxon>
        <taxon>Hexapoda</taxon>
        <taxon>Insecta</taxon>
        <taxon>Pterygota</taxon>
        <taxon>Neoptera</taxon>
        <taxon>Polyneoptera</taxon>
        <taxon>Phasmatodea</taxon>
        <taxon>Timematodea</taxon>
        <taxon>Timematoidea</taxon>
        <taxon>Timematidae</taxon>
        <taxon>Timema</taxon>
    </lineage>
</organism>
<reference evidence="2" key="1">
    <citation type="submission" date="2020-11" db="EMBL/GenBank/DDBJ databases">
        <authorList>
            <person name="Tran Van P."/>
        </authorList>
    </citation>
    <scope>NUCLEOTIDE SEQUENCE</scope>
</reference>
<dbReference type="AlphaFoldDB" id="A0A7R9D832"/>
<protein>
    <submittedName>
        <fullName evidence="2">Uncharacterized protein</fullName>
    </submittedName>
</protein>
<feature type="compositionally biased region" description="Pro residues" evidence="1">
    <location>
        <begin position="88"/>
        <end position="104"/>
    </location>
</feature>
<feature type="region of interest" description="Disordered" evidence="1">
    <location>
        <begin position="65"/>
        <end position="107"/>
    </location>
</feature>
<dbReference type="EMBL" id="OC321308">
    <property type="protein sequence ID" value="CAD7409811.1"/>
    <property type="molecule type" value="Genomic_DNA"/>
</dbReference>
<feature type="region of interest" description="Disordered" evidence="1">
    <location>
        <begin position="1"/>
        <end position="29"/>
    </location>
</feature>
<feature type="compositionally biased region" description="Basic and acidic residues" evidence="1">
    <location>
        <begin position="1"/>
        <end position="23"/>
    </location>
</feature>
<gene>
    <name evidence="2" type="ORF">TCEB3V08_LOCUS10194</name>
</gene>